<accession>A0A4Q1KLN8</accession>
<sequence length="65" mass="7327">MLMRHAETLAIQAGLRGTRLYTNKLMPSNIALYRSLGYAFEKETLHDHGTVAVHMVRSLAERAVD</sequence>
<dbReference type="AlphaFoldDB" id="A0A4Q1KLN8"/>
<evidence type="ECO:0008006" key="3">
    <source>
        <dbReference type="Google" id="ProtNLM"/>
    </source>
</evidence>
<dbReference type="Gene3D" id="3.40.630.30">
    <property type="match status" value="1"/>
</dbReference>
<proteinExistence type="predicted"/>
<reference evidence="2" key="1">
    <citation type="submission" date="2019-01" db="EMBL/GenBank/DDBJ databases">
        <title>Cytophagaceae bacterium strain CAR-16.</title>
        <authorList>
            <person name="Chen W.-M."/>
        </authorList>
    </citation>
    <scope>NUCLEOTIDE SEQUENCE [LARGE SCALE GENOMIC DNA]</scope>
    <source>
        <strain evidence="2">CHR27</strain>
    </source>
</reference>
<protein>
    <recommendedName>
        <fullName evidence="3">GNAT family N-acetyltransferase</fullName>
    </recommendedName>
</protein>
<keyword evidence="2" id="KW-1185">Reference proteome</keyword>
<dbReference type="Proteomes" id="UP000290958">
    <property type="component" value="Unassembled WGS sequence"/>
</dbReference>
<organism evidence="1 2">
    <name type="scientific">Sphingobium fluviale</name>
    <dbReference type="NCBI Taxonomy" id="2506423"/>
    <lineage>
        <taxon>Bacteria</taxon>
        <taxon>Pseudomonadati</taxon>
        <taxon>Pseudomonadota</taxon>
        <taxon>Alphaproteobacteria</taxon>
        <taxon>Sphingomonadales</taxon>
        <taxon>Sphingomonadaceae</taxon>
        <taxon>Sphingobium</taxon>
    </lineage>
</organism>
<evidence type="ECO:0000313" key="1">
    <source>
        <dbReference type="EMBL" id="RXR30853.1"/>
    </source>
</evidence>
<dbReference type="SUPFAM" id="SSF55729">
    <property type="entry name" value="Acyl-CoA N-acyltransferases (Nat)"/>
    <property type="match status" value="1"/>
</dbReference>
<evidence type="ECO:0000313" key="2">
    <source>
        <dbReference type="Proteomes" id="UP000290958"/>
    </source>
</evidence>
<name>A0A4Q1KLN8_9SPHN</name>
<dbReference type="EMBL" id="SBKP01000001">
    <property type="protein sequence ID" value="RXR30853.1"/>
    <property type="molecule type" value="Genomic_DNA"/>
</dbReference>
<gene>
    <name evidence="1" type="ORF">EQG66_00740</name>
</gene>
<dbReference type="InterPro" id="IPR016181">
    <property type="entry name" value="Acyl_CoA_acyltransferase"/>
</dbReference>
<comment type="caution">
    <text evidence="1">The sequence shown here is derived from an EMBL/GenBank/DDBJ whole genome shotgun (WGS) entry which is preliminary data.</text>
</comment>